<gene>
    <name evidence="7" type="ORF">GH975_04690</name>
</gene>
<reference evidence="7 8" key="1">
    <citation type="submission" date="2019-11" db="EMBL/GenBank/DDBJ databases">
        <authorList>
            <person name="Khan S.A."/>
            <person name="Jeon C.O."/>
            <person name="Chun B.H."/>
        </authorList>
    </citation>
    <scope>NUCLEOTIDE SEQUENCE [LARGE SCALE GENOMIC DNA]</scope>
    <source>
        <strain evidence="7 8">IMCC 1097</strain>
    </source>
</reference>
<dbReference type="GO" id="GO:0016301">
    <property type="term" value="F:kinase activity"/>
    <property type="evidence" value="ECO:0007669"/>
    <property type="project" value="UniProtKB-KW"/>
</dbReference>
<dbReference type="SUPFAM" id="SSF53613">
    <property type="entry name" value="Ribokinase-like"/>
    <property type="match status" value="1"/>
</dbReference>
<sequence length="334" mass="35722">MQYQEIRSIEWLPFWKAYQNQKEIPVFLACGDALFDVFQSPSDSLTSLELSAHIGGSPLNVALGLARLGNPVGYLTANSTDALGDKIQTFMQANGIDTRYVARCDRNTSLAMVSVNDAGHPSYAFYIEGGADVSLSRDQLPADSTFDAISIGSYSTVVEPCASSLGAFIARARESSFIAYDPNVRPSIQPDPAVWLDTFEQLGSHADLMKLSDEDIEFLAPGTDIETFARAALELGPVWVVVTRGADGAIAYSRERTVEVPGRKVAVIDTVGAGDTFQAAMLDALNRQGQLSRAALADADMQGAVGWAIAAAAVTCSRRGADLPTRDAVLEFLA</sequence>
<proteinExistence type="inferred from homology"/>
<evidence type="ECO:0000313" key="8">
    <source>
        <dbReference type="Proteomes" id="UP000388235"/>
    </source>
</evidence>
<feature type="domain" description="Carbohydrate kinase PfkB" evidence="6">
    <location>
        <begin position="46"/>
        <end position="324"/>
    </location>
</feature>
<keyword evidence="4 7" id="KW-0418">Kinase</keyword>
<dbReference type="PROSITE" id="PS00584">
    <property type="entry name" value="PFKB_KINASES_2"/>
    <property type="match status" value="1"/>
</dbReference>
<evidence type="ECO:0000256" key="1">
    <source>
        <dbReference type="ARBA" id="ARBA00010688"/>
    </source>
</evidence>
<dbReference type="OrthoDB" id="9779730at2"/>
<dbReference type="EMBL" id="CP045871">
    <property type="protein sequence ID" value="QGG79911.1"/>
    <property type="molecule type" value="Genomic_DNA"/>
</dbReference>
<dbReference type="Pfam" id="PF00294">
    <property type="entry name" value="PfkB"/>
    <property type="match status" value="1"/>
</dbReference>
<evidence type="ECO:0000256" key="5">
    <source>
        <dbReference type="ARBA" id="ARBA00022840"/>
    </source>
</evidence>
<dbReference type="InterPro" id="IPR011611">
    <property type="entry name" value="PfkB_dom"/>
</dbReference>
<comment type="similarity">
    <text evidence="1">Belongs to the carbohydrate kinase PfkB family.</text>
</comment>
<name>A0A5Q2QC67_9GAMM</name>
<dbReference type="InterPro" id="IPR050306">
    <property type="entry name" value="PfkB_Carbo_kinase"/>
</dbReference>
<protein>
    <submittedName>
        <fullName evidence="7">Carbohydrate kinase</fullName>
    </submittedName>
</protein>
<dbReference type="InterPro" id="IPR002173">
    <property type="entry name" value="Carboh/pur_kinase_PfkB_CS"/>
</dbReference>
<organism evidence="7 8">
    <name type="scientific">Litorivicinus lipolyticus</name>
    <dbReference type="NCBI Taxonomy" id="418701"/>
    <lineage>
        <taxon>Bacteria</taxon>
        <taxon>Pseudomonadati</taxon>
        <taxon>Pseudomonadota</taxon>
        <taxon>Gammaproteobacteria</taxon>
        <taxon>Oceanospirillales</taxon>
        <taxon>Litorivicinaceae</taxon>
        <taxon>Litorivicinus</taxon>
    </lineage>
</organism>
<dbReference type="Gene3D" id="3.40.1190.20">
    <property type="match status" value="1"/>
</dbReference>
<evidence type="ECO:0000313" key="7">
    <source>
        <dbReference type="EMBL" id="QGG79911.1"/>
    </source>
</evidence>
<dbReference type="GO" id="GO:0005524">
    <property type="term" value="F:ATP binding"/>
    <property type="evidence" value="ECO:0007669"/>
    <property type="project" value="UniProtKB-KW"/>
</dbReference>
<dbReference type="CDD" id="cd01167">
    <property type="entry name" value="bac_FRK"/>
    <property type="match status" value="1"/>
</dbReference>
<dbReference type="AlphaFoldDB" id="A0A5Q2QC67"/>
<dbReference type="PANTHER" id="PTHR43085:SF1">
    <property type="entry name" value="PSEUDOURIDINE KINASE-RELATED"/>
    <property type="match status" value="1"/>
</dbReference>
<evidence type="ECO:0000256" key="3">
    <source>
        <dbReference type="ARBA" id="ARBA00022741"/>
    </source>
</evidence>
<evidence type="ECO:0000256" key="4">
    <source>
        <dbReference type="ARBA" id="ARBA00022777"/>
    </source>
</evidence>
<evidence type="ECO:0000256" key="2">
    <source>
        <dbReference type="ARBA" id="ARBA00022679"/>
    </source>
</evidence>
<keyword evidence="5" id="KW-0067">ATP-binding</keyword>
<keyword evidence="2" id="KW-0808">Transferase</keyword>
<dbReference type="PANTHER" id="PTHR43085">
    <property type="entry name" value="HEXOKINASE FAMILY MEMBER"/>
    <property type="match status" value="1"/>
</dbReference>
<keyword evidence="3" id="KW-0547">Nucleotide-binding</keyword>
<dbReference type="KEGG" id="llp:GH975_04690"/>
<dbReference type="InterPro" id="IPR029056">
    <property type="entry name" value="Ribokinase-like"/>
</dbReference>
<keyword evidence="8" id="KW-1185">Reference proteome</keyword>
<evidence type="ECO:0000259" key="6">
    <source>
        <dbReference type="Pfam" id="PF00294"/>
    </source>
</evidence>
<dbReference type="Proteomes" id="UP000388235">
    <property type="component" value="Chromosome"/>
</dbReference>
<accession>A0A5Q2QC67</accession>